<dbReference type="InterPro" id="IPR050951">
    <property type="entry name" value="Retrovirus_Pol_polyprotein"/>
</dbReference>
<dbReference type="Pfam" id="PF17919">
    <property type="entry name" value="RT_RNaseH_2"/>
    <property type="match status" value="1"/>
</dbReference>
<dbReference type="AlphaFoldDB" id="A0ABD0MC95"/>
<dbReference type="EMBL" id="JAMKFB020000733">
    <property type="protein sequence ID" value="KAL0147632.1"/>
    <property type="molecule type" value="Genomic_DNA"/>
</dbReference>
<dbReference type="CDD" id="cd09274">
    <property type="entry name" value="RNase_HI_RT_Ty3"/>
    <property type="match status" value="1"/>
</dbReference>
<dbReference type="Gene3D" id="3.10.10.10">
    <property type="entry name" value="HIV Type 1 Reverse Transcriptase, subunit A, domain 1"/>
    <property type="match status" value="1"/>
</dbReference>
<dbReference type="Gene3D" id="2.40.50.40">
    <property type="match status" value="1"/>
</dbReference>
<feature type="domain" description="Chromo" evidence="6">
    <location>
        <begin position="792"/>
        <end position="820"/>
    </location>
</feature>
<evidence type="ECO:0000313" key="9">
    <source>
        <dbReference type="Proteomes" id="UP001529510"/>
    </source>
</evidence>
<dbReference type="Gene3D" id="3.30.70.270">
    <property type="match status" value="1"/>
</dbReference>
<dbReference type="InterPro" id="IPR000953">
    <property type="entry name" value="Chromo/chromo_shadow_dom"/>
</dbReference>
<evidence type="ECO:0000259" key="7">
    <source>
        <dbReference type="PROSITE" id="PS50878"/>
    </source>
</evidence>
<dbReference type="PROSITE" id="PS50013">
    <property type="entry name" value="CHROMO_2"/>
    <property type="match status" value="1"/>
</dbReference>
<comment type="caution">
    <text evidence="8">The sequence shown here is derived from an EMBL/GenBank/DDBJ whole genome shotgun (WGS) entry which is preliminary data.</text>
</comment>
<dbReference type="EC" id="3.1.26.4" evidence="3"/>
<dbReference type="SUPFAM" id="SSF56672">
    <property type="entry name" value="DNA/RNA polymerases"/>
    <property type="match status" value="1"/>
</dbReference>
<evidence type="ECO:0000259" key="6">
    <source>
        <dbReference type="PROSITE" id="PS50013"/>
    </source>
</evidence>
<dbReference type="InterPro" id="IPR043128">
    <property type="entry name" value="Rev_trsase/Diguanyl_cyclase"/>
</dbReference>
<dbReference type="Pfam" id="PF16297">
    <property type="entry name" value="DUF4939"/>
    <property type="match status" value="1"/>
</dbReference>
<evidence type="ECO:0000256" key="4">
    <source>
        <dbReference type="ARBA" id="ARBA00023268"/>
    </source>
</evidence>
<dbReference type="FunFam" id="3.10.20.370:FF:000003">
    <property type="entry name" value="Transposon Tf2-6 polyprotein"/>
    <property type="match status" value="1"/>
</dbReference>
<dbReference type="GO" id="GO:0004523">
    <property type="term" value="F:RNA-DNA hybrid ribonuclease activity"/>
    <property type="evidence" value="ECO:0007669"/>
    <property type="project" value="UniProtKB-EC"/>
</dbReference>
<organism evidence="8 9">
    <name type="scientific">Cirrhinus mrigala</name>
    <name type="common">Mrigala</name>
    <dbReference type="NCBI Taxonomy" id="683832"/>
    <lineage>
        <taxon>Eukaryota</taxon>
        <taxon>Metazoa</taxon>
        <taxon>Chordata</taxon>
        <taxon>Craniata</taxon>
        <taxon>Vertebrata</taxon>
        <taxon>Euteleostomi</taxon>
        <taxon>Actinopterygii</taxon>
        <taxon>Neopterygii</taxon>
        <taxon>Teleostei</taxon>
        <taxon>Ostariophysi</taxon>
        <taxon>Cypriniformes</taxon>
        <taxon>Cyprinidae</taxon>
        <taxon>Labeoninae</taxon>
        <taxon>Labeonini</taxon>
        <taxon>Cirrhinus</taxon>
    </lineage>
</organism>
<evidence type="ECO:0000256" key="2">
    <source>
        <dbReference type="ARBA" id="ARBA00010879"/>
    </source>
</evidence>
<reference evidence="8 9" key="1">
    <citation type="submission" date="2024-05" db="EMBL/GenBank/DDBJ databases">
        <title>Genome sequencing and assembly of Indian major carp, Cirrhinus mrigala (Hamilton, 1822).</title>
        <authorList>
            <person name="Mohindra V."/>
            <person name="Chowdhury L.M."/>
            <person name="Lal K."/>
            <person name="Jena J.K."/>
        </authorList>
    </citation>
    <scope>NUCLEOTIDE SEQUENCE [LARGE SCALE GENOMIC DNA]</scope>
    <source>
        <strain evidence="8">CM1030</strain>
        <tissue evidence="8">Blood</tissue>
    </source>
</reference>
<dbReference type="Proteomes" id="UP001529510">
    <property type="component" value="Unassembled WGS sequence"/>
</dbReference>
<dbReference type="InterPro" id="IPR043502">
    <property type="entry name" value="DNA/RNA_pol_sf"/>
</dbReference>
<feature type="region of interest" description="Disordered" evidence="5">
    <location>
        <begin position="757"/>
        <end position="785"/>
    </location>
</feature>
<name>A0ABD0MC95_CIRMR</name>
<dbReference type="InterPro" id="IPR041577">
    <property type="entry name" value="RT_RNaseH_2"/>
</dbReference>
<dbReference type="PROSITE" id="PS50878">
    <property type="entry name" value="RT_POL"/>
    <property type="match status" value="1"/>
</dbReference>
<sequence length="820" mass="92870">MELNPAEEPSPLSNVERILSILSDQAATVQRHDQALTEILQRLSTPSPSAQAVPIPTESIRPIMLSSSEPKLPAPEQFDGNPDKCRGFITQCTLVFKLQPSCFPTESSKVAYVVTLLTGKALDWATALWDQQSPLTENSDAFISEMKRVFYHPASRGTRSVSEFAIEFRTQATEAGWNSQALRAAFHNALSPEIKDELAFRDPAPDLESLIDVATRVDHRLRERQQERQLETKQYKTIEQACPITPTLNDLEEPMQLGRARLTQAERDRRMRERCCLYCGKPVTISQGDQQHQVQAFIDSGAAGNFMDVDVAKDLGIKTLTLQRALSITALDGRPLGSGPRAAMDKYIKEALENGFIRPSTSPAGAGFFFVEKKDGGLRPCIDYRGLNRITIKNRYPLPLMTTAFEILQGATIFSKLDLRNAYHLVRIREGDEWKTAFNTPTGHFEYRVMPFGLVNAPAVFQAFINDVLQDTLNKFVFVYLDDILIFSSSYQEQVQHVRQVLQRLLQNRLFIKLEKSEFHVPRVSFLGFIVSKGSLQMDPSKWSKEAEGAFNRLKKLFTSAPILTLPDPETPFVVEVDVSDSGVGAVLSQRSSVDNKLHPCAYFSRKLTPTQRNYDIGNRELLAVKMALEEWRHWLEGARFPFLIWTDHQNLTYIREAKRLNSRQARWALFFNRFNFTLSYRAESKNTKPDALSRQFSPPEGVAIPETILPHSKIVASVQWGLEAESEVSVPAATQLIHRIKSTWKRARMALLKASRQQQRQANQRRRLGPTFRPASKPAPVPRIINGKPAYTVHRLLDSRKVRGGTQYLVDWEGYGPEE</sequence>
<evidence type="ECO:0000256" key="1">
    <source>
        <dbReference type="ARBA" id="ARBA00004123"/>
    </source>
</evidence>
<proteinExistence type="inferred from homology"/>
<evidence type="ECO:0000256" key="3">
    <source>
        <dbReference type="ARBA" id="ARBA00012180"/>
    </source>
</evidence>
<dbReference type="GO" id="GO:0005634">
    <property type="term" value="C:nucleus"/>
    <property type="evidence" value="ECO:0007669"/>
    <property type="project" value="UniProtKB-SubCell"/>
</dbReference>
<keyword evidence="4" id="KW-0511">Multifunctional enzyme</keyword>
<evidence type="ECO:0000313" key="8">
    <source>
        <dbReference type="EMBL" id="KAL0147632.1"/>
    </source>
</evidence>
<dbReference type="Pfam" id="PF00078">
    <property type="entry name" value="RVT_1"/>
    <property type="match status" value="1"/>
</dbReference>
<dbReference type="InterPro" id="IPR000477">
    <property type="entry name" value="RT_dom"/>
</dbReference>
<keyword evidence="9" id="KW-1185">Reference proteome</keyword>
<comment type="similarity">
    <text evidence="2">Belongs to the beta type-B retroviral polymerase family. HERV class-II K(HML-2) pol subfamily.</text>
</comment>
<dbReference type="CDD" id="cd00024">
    <property type="entry name" value="CD_CSD"/>
    <property type="match status" value="1"/>
</dbReference>
<dbReference type="CDD" id="cd00303">
    <property type="entry name" value="retropepsin_like"/>
    <property type="match status" value="1"/>
</dbReference>
<protein>
    <recommendedName>
        <fullName evidence="3">ribonuclease H</fullName>
        <ecNumber evidence="3">3.1.26.4</ecNumber>
    </recommendedName>
</protein>
<dbReference type="InterPro" id="IPR016197">
    <property type="entry name" value="Chromo-like_dom_sf"/>
</dbReference>
<feature type="domain" description="Reverse transcriptase" evidence="7">
    <location>
        <begin position="352"/>
        <end position="531"/>
    </location>
</feature>
<dbReference type="Gene3D" id="3.10.20.370">
    <property type="match status" value="1"/>
</dbReference>
<dbReference type="SUPFAM" id="SSF54160">
    <property type="entry name" value="Chromo domain-like"/>
    <property type="match status" value="1"/>
</dbReference>
<dbReference type="CDD" id="cd01647">
    <property type="entry name" value="RT_LTR"/>
    <property type="match status" value="1"/>
</dbReference>
<gene>
    <name evidence="8" type="ORF">M9458_057074</name>
</gene>
<dbReference type="GO" id="GO:0003964">
    <property type="term" value="F:RNA-directed DNA polymerase activity"/>
    <property type="evidence" value="ECO:0007669"/>
    <property type="project" value="UniProtKB-KW"/>
</dbReference>
<evidence type="ECO:0000256" key="5">
    <source>
        <dbReference type="SAM" id="MobiDB-lite"/>
    </source>
</evidence>
<dbReference type="PANTHER" id="PTHR37984">
    <property type="entry name" value="PROTEIN CBG26694"/>
    <property type="match status" value="1"/>
</dbReference>
<dbReference type="InterPro" id="IPR032549">
    <property type="entry name" value="DUF4939"/>
</dbReference>
<comment type="subcellular location">
    <subcellularLocation>
        <location evidence="1">Nucleus</location>
    </subcellularLocation>
</comment>
<accession>A0ABD0MC95</accession>
<dbReference type="PANTHER" id="PTHR37984:SF5">
    <property type="entry name" value="PROTEIN NYNRIN-LIKE"/>
    <property type="match status" value="1"/>
</dbReference>